<dbReference type="AlphaFoldDB" id="A0A2S2FEY7"/>
<dbReference type="PANTHER" id="PTHR31367:SF5">
    <property type="entry name" value="CYTOSOLIC 5'-NUCLEOTIDASE 1A"/>
    <property type="match status" value="1"/>
</dbReference>
<dbReference type="GO" id="GO:0005737">
    <property type="term" value="C:cytoplasm"/>
    <property type="evidence" value="ECO:0007669"/>
    <property type="project" value="InterPro"/>
</dbReference>
<reference evidence="1" key="1">
    <citation type="submission" date="2019-08" db="EMBL/GenBank/DDBJ databases">
        <title>The complete genome of Acinetobacter defluvii strain WCHAD010030.</title>
        <authorList>
            <person name="Hu Y."/>
            <person name="Qin J."/>
            <person name="Feng Y."/>
            <person name="Zong Z."/>
        </authorList>
    </citation>
    <scope>NUCLEOTIDE SEQUENCE</scope>
    <source>
        <strain evidence="1">WCHA30</strain>
    </source>
</reference>
<dbReference type="GO" id="GO:0000166">
    <property type="term" value="F:nucleotide binding"/>
    <property type="evidence" value="ECO:0007669"/>
    <property type="project" value="InterPro"/>
</dbReference>
<name>A0A2S2FEY7_9GAMM</name>
<dbReference type="RefSeq" id="WP_065994648.1">
    <property type="nucleotide sequence ID" value="NZ_CP029397.2"/>
</dbReference>
<dbReference type="STRING" id="1871111.GCA_001704615_00753"/>
<dbReference type="Proteomes" id="UP000245977">
    <property type="component" value="Chromosome"/>
</dbReference>
<dbReference type="KEGG" id="adv:DJ533_13550"/>
<dbReference type="GO" id="GO:0008253">
    <property type="term" value="F:5'-nucleotidase activity"/>
    <property type="evidence" value="ECO:0007669"/>
    <property type="project" value="InterPro"/>
</dbReference>
<dbReference type="PANTHER" id="PTHR31367">
    <property type="entry name" value="CYTOSOLIC 5'-NUCLEOTIDASE 1 FAMILY MEMBER"/>
    <property type="match status" value="1"/>
</dbReference>
<evidence type="ECO:0000313" key="2">
    <source>
        <dbReference type="Proteomes" id="UP000245977"/>
    </source>
</evidence>
<dbReference type="GO" id="GO:0009117">
    <property type="term" value="P:nucleotide metabolic process"/>
    <property type="evidence" value="ECO:0007669"/>
    <property type="project" value="InterPro"/>
</dbReference>
<gene>
    <name evidence="1" type="ORF">DJ533_13550</name>
</gene>
<keyword evidence="2" id="KW-1185">Reference proteome</keyword>
<evidence type="ECO:0000313" key="1">
    <source>
        <dbReference type="EMBL" id="AWL29527.1"/>
    </source>
</evidence>
<sequence>MSGYDLEQKLVIGLASSALFNLEESDEVFRTQGELTYREYQREHENILLEPGVAFPFIQRLLSLNSIFPKDKPFVEVILLSRNDPNTGLRVMNSIEHYGLGIKRAIFLQGRTPHKYINALNISLFLSANETDVNQAILAGYPAGLILKGHIFDVAHDKELRIAFDFDGVIADDSSEQVYKESGLGAFIENEENLANQPANIGPLHKLLKELSTLQKEEIKYQSQNSDYKSRLRLSIVTARNAPAHKRVINSLRAWGIDTINEAFFLGGIEKRRVLEILNPHIFFDDQVTHLERTANSIASVHIPFGIANKKADPKQAIVSNDQKKISAENS</sequence>
<protein>
    <submittedName>
        <fullName evidence="1">5'-nucleotidase</fullName>
    </submittedName>
</protein>
<accession>A0A2S2FEY7</accession>
<dbReference type="Pfam" id="PF06189">
    <property type="entry name" value="5-nucleotidase"/>
    <property type="match status" value="1"/>
</dbReference>
<dbReference type="OrthoDB" id="9778569at2"/>
<organism evidence="1 2">
    <name type="scientific">Acinetobacter defluvii</name>
    <dbReference type="NCBI Taxonomy" id="1871111"/>
    <lineage>
        <taxon>Bacteria</taxon>
        <taxon>Pseudomonadati</taxon>
        <taxon>Pseudomonadota</taxon>
        <taxon>Gammaproteobacteria</taxon>
        <taxon>Moraxellales</taxon>
        <taxon>Moraxellaceae</taxon>
        <taxon>Acinetobacter</taxon>
    </lineage>
</organism>
<dbReference type="EMBL" id="CP029397">
    <property type="protein sequence ID" value="AWL29527.1"/>
    <property type="molecule type" value="Genomic_DNA"/>
</dbReference>
<proteinExistence type="predicted"/>
<dbReference type="InterPro" id="IPR010394">
    <property type="entry name" value="5-nucleotidase"/>
</dbReference>
<dbReference type="GO" id="GO:0000287">
    <property type="term" value="F:magnesium ion binding"/>
    <property type="evidence" value="ECO:0007669"/>
    <property type="project" value="InterPro"/>
</dbReference>